<keyword evidence="1" id="KW-0805">Transcription regulation</keyword>
<dbReference type="InterPro" id="IPR003313">
    <property type="entry name" value="AraC-bd"/>
</dbReference>
<evidence type="ECO:0000256" key="4">
    <source>
        <dbReference type="ARBA" id="ARBA00023163"/>
    </source>
</evidence>
<dbReference type="PANTHER" id="PTHR43280:SF32">
    <property type="entry name" value="TRANSCRIPTIONAL REGULATORY PROTEIN"/>
    <property type="match status" value="1"/>
</dbReference>
<gene>
    <name evidence="6" type="primary">rhaS</name>
    <name evidence="6" type="ORF">TRIHO_09350</name>
</gene>
<evidence type="ECO:0000256" key="2">
    <source>
        <dbReference type="ARBA" id="ARBA00023125"/>
    </source>
</evidence>
<dbReference type="EMBL" id="LPUY01000025">
    <property type="protein sequence ID" value="KUP94199.1"/>
    <property type="molecule type" value="Genomic_DNA"/>
</dbReference>
<accession>A0A132C0V3</accession>
<evidence type="ECO:0000313" key="7">
    <source>
        <dbReference type="Proteomes" id="UP000068382"/>
    </source>
</evidence>
<organism evidence="6 7">
    <name type="scientific">Tritonibacter horizontis</name>
    <dbReference type="NCBI Taxonomy" id="1768241"/>
    <lineage>
        <taxon>Bacteria</taxon>
        <taxon>Pseudomonadati</taxon>
        <taxon>Pseudomonadota</taxon>
        <taxon>Alphaproteobacteria</taxon>
        <taxon>Rhodobacterales</taxon>
        <taxon>Paracoccaceae</taxon>
        <taxon>Tritonibacter</taxon>
    </lineage>
</organism>
<dbReference type="OrthoDB" id="9814125at2"/>
<feature type="domain" description="HTH araC/xylS-type" evidence="5">
    <location>
        <begin position="198"/>
        <end position="303"/>
    </location>
</feature>
<evidence type="ECO:0000256" key="3">
    <source>
        <dbReference type="ARBA" id="ARBA00023159"/>
    </source>
</evidence>
<dbReference type="Gene3D" id="1.10.10.60">
    <property type="entry name" value="Homeodomain-like"/>
    <property type="match status" value="1"/>
</dbReference>
<dbReference type="RefSeq" id="WP_068240826.1">
    <property type="nucleotide sequence ID" value="NZ_LPUY01000025.1"/>
</dbReference>
<comment type="caution">
    <text evidence="6">The sequence shown here is derived from an EMBL/GenBank/DDBJ whole genome shotgun (WGS) entry which is preliminary data.</text>
</comment>
<reference evidence="6 7" key="1">
    <citation type="submission" date="2015-12" db="EMBL/GenBank/DDBJ databases">
        <title>Genome sequence of the marine Rhodobacteraceae strain O3.65, Candidatus Tritonibacter horizontis.</title>
        <authorList>
            <person name="Poehlein A."/>
            <person name="Giebel H.A."/>
            <person name="Voget S."/>
            <person name="Brinkhoff T."/>
        </authorList>
    </citation>
    <scope>NUCLEOTIDE SEQUENCE [LARGE SCALE GENOMIC DNA]</scope>
    <source>
        <strain evidence="6 7">O3.65</strain>
    </source>
</reference>
<dbReference type="InterPro" id="IPR009057">
    <property type="entry name" value="Homeodomain-like_sf"/>
</dbReference>
<evidence type="ECO:0000256" key="1">
    <source>
        <dbReference type="ARBA" id="ARBA00023015"/>
    </source>
</evidence>
<keyword evidence="4" id="KW-0804">Transcription</keyword>
<dbReference type="GO" id="GO:0003700">
    <property type="term" value="F:DNA-binding transcription factor activity"/>
    <property type="evidence" value="ECO:0007669"/>
    <property type="project" value="InterPro"/>
</dbReference>
<dbReference type="PRINTS" id="PR00032">
    <property type="entry name" value="HTHARAC"/>
</dbReference>
<dbReference type="Pfam" id="PF02311">
    <property type="entry name" value="AraC_binding"/>
    <property type="match status" value="1"/>
</dbReference>
<dbReference type="GO" id="GO:0043565">
    <property type="term" value="F:sequence-specific DNA binding"/>
    <property type="evidence" value="ECO:0007669"/>
    <property type="project" value="InterPro"/>
</dbReference>
<dbReference type="PROSITE" id="PS01124">
    <property type="entry name" value="HTH_ARAC_FAMILY_2"/>
    <property type="match status" value="1"/>
</dbReference>
<dbReference type="SMART" id="SM00342">
    <property type="entry name" value="HTH_ARAC"/>
    <property type="match status" value="1"/>
</dbReference>
<dbReference type="Proteomes" id="UP000068382">
    <property type="component" value="Unassembled WGS sequence"/>
</dbReference>
<evidence type="ECO:0000259" key="5">
    <source>
        <dbReference type="PROSITE" id="PS01124"/>
    </source>
</evidence>
<protein>
    <submittedName>
        <fullName evidence="6">HTH-type transcriptional activator RhaS</fullName>
    </submittedName>
</protein>
<dbReference type="InterPro" id="IPR020449">
    <property type="entry name" value="Tscrpt_reg_AraC-type_HTH"/>
</dbReference>
<dbReference type="InterPro" id="IPR018060">
    <property type="entry name" value="HTH_AraC"/>
</dbReference>
<keyword evidence="7" id="KW-1185">Reference proteome</keyword>
<name>A0A132C0V3_9RHOB</name>
<dbReference type="AlphaFoldDB" id="A0A132C0V3"/>
<dbReference type="SUPFAM" id="SSF46689">
    <property type="entry name" value="Homeodomain-like"/>
    <property type="match status" value="1"/>
</dbReference>
<dbReference type="PATRIC" id="fig|1768241.3.peg.972"/>
<dbReference type="PANTHER" id="PTHR43280">
    <property type="entry name" value="ARAC-FAMILY TRANSCRIPTIONAL REGULATOR"/>
    <property type="match status" value="1"/>
</dbReference>
<sequence length="305" mass="35084">MTNHTEIQHVATISELHRNLELAKPLHPLVSLIRLDDLDFSEYEELVRFSYGFYTVSLKRGLRNKVHYGHRSYDFDEGVLALVKPHQVMAMQAHPADDITGWMLVFHPDFLSGYPLSEKIGKYGFFSYEVDEALHLSDSEEQLLLTLMQQLHEEYSDRIDAFSQDVMISQLDLLLSHVNRFYNRQFLTRRKSNADVLSKLDAFLEDYFDSGKAYSEGFPAVGQLAKYLSVSPSYQNGLLTSLTGLSARDYIQRMVVRKAKLSLSLTTKSVSEIGYELGFQHSQSFNKFFKKHTNLSPGEYRKSIN</sequence>
<dbReference type="Pfam" id="PF12833">
    <property type="entry name" value="HTH_18"/>
    <property type="match status" value="1"/>
</dbReference>
<evidence type="ECO:0000313" key="6">
    <source>
        <dbReference type="EMBL" id="KUP94199.1"/>
    </source>
</evidence>
<proteinExistence type="predicted"/>
<keyword evidence="3" id="KW-0010">Activator</keyword>
<keyword evidence="2" id="KW-0238">DNA-binding</keyword>